<proteinExistence type="predicted"/>
<protein>
    <submittedName>
        <fullName evidence="1">Uncharacterized protein</fullName>
    </submittedName>
</protein>
<organism evidence="1 2">
    <name type="scientific">Trichoderma longibrachiatum ATCC 18648</name>
    <dbReference type="NCBI Taxonomy" id="983965"/>
    <lineage>
        <taxon>Eukaryota</taxon>
        <taxon>Fungi</taxon>
        <taxon>Dikarya</taxon>
        <taxon>Ascomycota</taxon>
        <taxon>Pezizomycotina</taxon>
        <taxon>Sordariomycetes</taxon>
        <taxon>Hypocreomycetidae</taxon>
        <taxon>Hypocreales</taxon>
        <taxon>Hypocreaceae</taxon>
        <taxon>Trichoderma</taxon>
    </lineage>
</organism>
<dbReference type="AlphaFoldDB" id="A0A2T4BZS4"/>
<dbReference type="Proteomes" id="UP000240760">
    <property type="component" value="Unassembled WGS sequence"/>
</dbReference>
<evidence type="ECO:0000313" key="2">
    <source>
        <dbReference type="Proteomes" id="UP000240760"/>
    </source>
</evidence>
<gene>
    <name evidence="1" type="ORF">M440DRAFT_104724</name>
</gene>
<reference evidence="1 2" key="1">
    <citation type="submission" date="2016-07" db="EMBL/GenBank/DDBJ databases">
        <title>Multiple horizontal gene transfer events from other fungi enriched the ability of initially mycotrophic Trichoderma (Ascomycota) to feed on dead plant biomass.</title>
        <authorList>
            <consortium name="DOE Joint Genome Institute"/>
            <person name="Aerts A."/>
            <person name="Atanasova L."/>
            <person name="Chenthamara K."/>
            <person name="Zhang J."/>
            <person name="Grujic M."/>
            <person name="Henrissat B."/>
            <person name="Kuo A."/>
            <person name="Salamov A."/>
            <person name="Lipzen A."/>
            <person name="Labutti K."/>
            <person name="Barry K."/>
            <person name="Miao Y."/>
            <person name="Rahimi M.J."/>
            <person name="Shen Q."/>
            <person name="Grigoriev I.V."/>
            <person name="Kubicek C.P."/>
            <person name="Druzhinina I.S."/>
        </authorList>
    </citation>
    <scope>NUCLEOTIDE SEQUENCE [LARGE SCALE GENOMIC DNA]</scope>
    <source>
        <strain evidence="1 2">ATCC 18648</strain>
    </source>
</reference>
<dbReference type="EMBL" id="KZ679135">
    <property type="protein sequence ID" value="PTB74832.1"/>
    <property type="molecule type" value="Genomic_DNA"/>
</dbReference>
<keyword evidence="2" id="KW-1185">Reference proteome</keyword>
<sequence length="101" mass="10892">MMMRPDGDRIVSARFSKWRLTLVPGVALAQKSGPRSISNGSIGVASSDVRESLSVIRRTAAVDPASLPCARTLRVIPVRHVDSSKQQNNISLPPMVADSPR</sequence>
<evidence type="ECO:0000313" key="1">
    <source>
        <dbReference type="EMBL" id="PTB74832.1"/>
    </source>
</evidence>
<name>A0A2T4BZS4_TRILO</name>
<accession>A0A2T4BZS4</accession>